<dbReference type="GO" id="GO:0005886">
    <property type="term" value="C:plasma membrane"/>
    <property type="evidence" value="ECO:0007669"/>
    <property type="project" value="UniProtKB-SubCell"/>
</dbReference>
<evidence type="ECO:0000256" key="1">
    <source>
        <dbReference type="ARBA" id="ARBA00004651"/>
    </source>
</evidence>
<dbReference type="EMBL" id="LR130778">
    <property type="protein sequence ID" value="VDN48158.1"/>
    <property type="molecule type" value="Genomic_DNA"/>
</dbReference>
<proteinExistence type="predicted"/>
<feature type="transmembrane region" description="Helical" evidence="6">
    <location>
        <begin position="30"/>
        <end position="47"/>
    </location>
</feature>
<dbReference type="KEGG" id="cbar:PATL70BA_2266"/>
<keyword evidence="3 6" id="KW-0812">Transmembrane</keyword>
<evidence type="ECO:0000256" key="6">
    <source>
        <dbReference type="SAM" id="Phobius"/>
    </source>
</evidence>
<feature type="transmembrane region" description="Helical" evidence="6">
    <location>
        <begin position="87"/>
        <end position="110"/>
    </location>
</feature>
<dbReference type="PANTHER" id="PTHR33931">
    <property type="entry name" value="HOLIN-LIKE PROTEIN CIDA-RELATED"/>
    <property type="match status" value="1"/>
</dbReference>
<gene>
    <name evidence="7" type="ORF">PATL70BA_2266</name>
</gene>
<dbReference type="Pfam" id="PF03788">
    <property type="entry name" value="LrgA"/>
    <property type="match status" value="1"/>
</dbReference>
<keyword evidence="8" id="KW-1185">Reference proteome</keyword>
<dbReference type="InterPro" id="IPR005538">
    <property type="entry name" value="LrgA/CidA"/>
</dbReference>
<reference evidence="7 8" key="1">
    <citation type="submission" date="2018-09" db="EMBL/GenBank/DDBJ databases">
        <authorList>
            <person name="Postec A."/>
        </authorList>
    </citation>
    <scope>NUCLEOTIDE SEQUENCE [LARGE SCALE GENOMIC DNA]</scope>
    <source>
        <strain evidence="7">70B-A</strain>
    </source>
</reference>
<evidence type="ECO:0000313" key="7">
    <source>
        <dbReference type="EMBL" id="VDN48158.1"/>
    </source>
</evidence>
<evidence type="ECO:0000256" key="5">
    <source>
        <dbReference type="ARBA" id="ARBA00023136"/>
    </source>
</evidence>
<evidence type="ECO:0000256" key="3">
    <source>
        <dbReference type="ARBA" id="ARBA00022692"/>
    </source>
</evidence>
<name>A0A3P7PH07_9FIRM</name>
<feature type="transmembrane region" description="Helical" evidence="6">
    <location>
        <begin position="59"/>
        <end position="81"/>
    </location>
</feature>
<evidence type="ECO:0000256" key="2">
    <source>
        <dbReference type="ARBA" id="ARBA00022475"/>
    </source>
</evidence>
<protein>
    <submittedName>
        <fullName evidence="7">CidA/LrgA family protein</fullName>
    </submittedName>
</protein>
<comment type="subcellular location">
    <subcellularLocation>
        <location evidence="1">Cell membrane</location>
        <topology evidence="1">Multi-pass membrane protein</topology>
    </subcellularLocation>
</comment>
<evidence type="ECO:0000256" key="4">
    <source>
        <dbReference type="ARBA" id="ARBA00022989"/>
    </source>
</evidence>
<keyword evidence="4 6" id="KW-1133">Transmembrane helix</keyword>
<accession>A0A3P7PH07</accession>
<dbReference type="PANTHER" id="PTHR33931:SF2">
    <property type="entry name" value="HOLIN-LIKE PROTEIN CIDA"/>
    <property type="match status" value="1"/>
</dbReference>
<keyword evidence="2" id="KW-1003">Cell membrane</keyword>
<organism evidence="7 8">
    <name type="scientific">Petrocella atlantisensis</name>
    <dbReference type="NCBI Taxonomy" id="2173034"/>
    <lineage>
        <taxon>Bacteria</taxon>
        <taxon>Bacillati</taxon>
        <taxon>Bacillota</taxon>
        <taxon>Clostridia</taxon>
        <taxon>Lachnospirales</taxon>
        <taxon>Vallitaleaceae</taxon>
        <taxon>Petrocella</taxon>
    </lineage>
</organism>
<dbReference type="OrthoDB" id="3176438at2"/>
<dbReference type="AlphaFoldDB" id="A0A3P7PH07"/>
<keyword evidence="5 6" id="KW-0472">Membrane</keyword>
<feature type="transmembrane region" description="Helical" evidence="6">
    <location>
        <begin position="7"/>
        <end position="24"/>
    </location>
</feature>
<evidence type="ECO:0000313" key="8">
    <source>
        <dbReference type="Proteomes" id="UP000279029"/>
    </source>
</evidence>
<dbReference type="Proteomes" id="UP000279029">
    <property type="component" value="Chromosome"/>
</dbReference>
<sequence length="115" mass="12919">MKWIRQIIILLLMVVLGEILNKVFKIPIPGNIMGMILMLMALQTGLVKLDQVEGISKFLLNHLAILFIPAGVGLLAVTGMLRESWHILVFIALVTTILVMVMTAFVVHALRRWMT</sequence>
<dbReference type="RefSeq" id="WP_125137338.1">
    <property type="nucleotide sequence ID" value="NZ_LR130778.1"/>
</dbReference>